<reference evidence="7" key="1">
    <citation type="submission" date="2022-08" db="UniProtKB">
        <authorList>
            <consortium name="EnsemblMetazoa"/>
        </authorList>
    </citation>
    <scope>IDENTIFICATION</scope>
    <source>
        <strain evidence="7">05x7-T-G4-1.051#20</strain>
    </source>
</reference>
<keyword evidence="3 6" id="KW-0496">Mitochondrion</keyword>
<feature type="binding site" evidence="6">
    <location>
        <position position="203"/>
    </location>
    <ligand>
        <name>Zn(2+)</name>
        <dbReference type="ChEBI" id="CHEBI:29105"/>
    </ligand>
</feature>
<evidence type="ECO:0000313" key="7">
    <source>
        <dbReference type="EnsemblMetazoa" id="G27109.4:cds"/>
    </source>
</evidence>
<keyword evidence="6" id="KW-0479">Metal-binding</keyword>
<feature type="binding site" evidence="6">
    <location>
        <position position="191"/>
    </location>
    <ligand>
        <name>Zn(2+)</name>
        <dbReference type="ChEBI" id="CHEBI:29105"/>
    </ligand>
</feature>
<evidence type="ECO:0000256" key="3">
    <source>
        <dbReference type="ARBA" id="ARBA00023128"/>
    </source>
</evidence>
<comment type="subunit">
    <text evidence="6">Component of a multi-subunit COQ enzyme complex.</text>
</comment>
<dbReference type="InterPro" id="IPR027540">
    <property type="entry name" value="Coq4_euk"/>
</dbReference>
<sequence length="288" mass="32789">MSRNPMRKCLTFAKYCFLRQNRASQITRTLTTFSPNDGEDDRMYVDGNGQLRERKLGYDELYPGHIPTSTLQKVLLSIGSAGMSLLDPSRDDMIATLGETTGTWALRSIKEKMEADPTGQRILTEQPVINTNTVSIDYLGSLPEGTFGKKYWHFLSKNGFSPDARLPIHFVDDPELKYVMLRYRQVHDLFHSVLGMPPHMLGEVAVKWVEALQTGLPMCALGALFGPLRLGPKHTKKYLETYLPWAIRNGQNAKFLMAVYWEEHWEDDLETLRQELNIEPPPIIASKS</sequence>
<dbReference type="Pfam" id="PF05019">
    <property type="entry name" value="Coq4"/>
    <property type="match status" value="1"/>
</dbReference>
<accession>A0A8W8L859</accession>
<keyword evidence="2 6" id="KW-0999">Mitochondrion inner membrane</keyword>
<dbReference type="OrthoDB" id="4249at2759"/>
<dbReference type="AlphaFoldDB" id="A0A8W8L859"/>
<dbReference type="GO" id="GO:0031314">
    <property type="term" value="C:extrinsic component of mitochondrial inner membrane"/>
    <property type="evidence" value="ECO:0007669"/>
    <property type="project" value="UniProtKB-UniRule"/>
</dbReference>
<keyword evidence="4 6" id="KW-0472">Membrane</keyword>
<dbReference type="GO" id="GO:0120539">
    <property type="term" value="F:4-hydroxy-3-methoxy-5-polyprenylbenzoate decarboxylase activity"/>
    <property type="evidence" value="ECO:0007669"/>
    <property type="project" value="UniProtKB-EC"/>
</dbReference>
<keyword evidence="1 6" id="KW-0831">Ubiquinone biosynthesis</keyword>
<comment type="function">
    <text evidence="6">Lyase that catalyzes the C1-decarboxylation of 4-hydroxy-3-methoxy-5-(all-trans-polyprenyl)benzoic acid into 2-methoxy-6-(all-trans-polyprenyl)phenol during ubiquinone biosynthesis.</text>
</comment>
<evidence type="ECO:0000256" key="1">
    <source>
        <dbReference type="ARBA" id="ARBA00022688"/>
    </source>
</evidence>
<keyword evidence="8" id="KW-1185">Reference proteome</keyword>
<comment type="cofactor">
    <cofactor evidence="6">
        <name>Zn(2+)</name>
        <dbReference type="ChEBI" id="CHEBI:29105"/>
    </cofactor>
</comment>
<dbReference type="PANTHER" id="PTHR12922:SF7">
    <property type="entry name" value="UBIQUINONE BIOSYNTHESIS PROTEIN COQ4 HOMOLOG, MITOCHONDRIAL"/>
    <property type="match status" value="1"/>
</dbReference>
<dbReference type="InterPro" id="IPR007715">
    <property type="entry name" value="Coq4"/>
</dbReference>
<evidence type="ECO:0000256" key="6">
    <source>
        <dbReference type="HAMAP-Rule" id="MF_03111"/>
    </source>
</evidence>
<protein>
    <recommendedName>
        <fullName evidence="6">Ubiquinone biosynthesis protein COQ4 homolog, mitochondrial</fullName>
    </recommendedName>
    <alternativeName>
        <fullName evidence="6">4-hydroxy-3-methoxy-5-polyprenylbenzoate decarboxylase</fullName>
        <ecNumber evidence="6">4.1.1.130</ecNumber>
    </alternativeName>
    <alternativeName>
        <fullName evidence="6">Coenzyme Q biosynthesis protein 4 homolog</fullName>
    </alternativeName>
</protein>
<comment type="similarity">
    <text evidence="6">Belongs to the COQ4 family.</text>
</comment>
<comment type="catalytic activity">
    <reaction evidence="6">
        <text>a 4-hydroxy-3-methoxy-5-(all-trans-polyprenyl)benzoate + H(+) = a 2-methoxy-6-(all-trans-polyprenyl)phenol + CO2</text>
        <dbReference type="Rhea" id="RHEA:81179"/>
        <dbReference type="Rhea" id="RHEA-COMP:9551"/>
        <dbReference type="Rhea" id="RHEA-COMP:10931"/>
        <dbReference type="ChEBI" id="CHEBI:15378"/>
        <dbReference type="ChEBI" id="CHEBI:16526"/>
        <dbReference type="ChEBI" id="CHEBI:62731"/>
        <dbReference type="ChEBI" id="CHEBI:84443"/>
        <dbReference type="EC" id="4.1.1.130"/>
    </reaction>
</comment>
<feature type="binding site" evidence="6">
    <location>
        <position position="188"/>
    </location>
    <ligand>
        <name>Zn(2+)</name>
        <dbReference type="ChEBI" id="CHEBI:29105"/>
    </ligand>
</feature>
<evidence type="ECO:0000313" key="8">
    <source>
        <dbReference type="Proteomes" id="UP000005408"/>
    </source>
</evidence>
<name>A0A8W8L859_MAGGI</name>
<comment type="pathway">
    <text evidence="6">Cofactor biosynthesis; ubiquinone biosynthesis.</text>
</comment>
<dbReference type="EnsemblMetazoa" id="G27109.4">
    <property type="protein sequence ID" value="G27109.4:cds"/>
    <property type="gene ID" value="G27109"/>
</dbReference>
<evidence type="ECO:0000256" key="4">
    <source>
        <dbReference type="ARBA" id="ARBA00023136"/>
    </source>
</evidence>
<dbReference type="EC" id="4.1.1.130" evidence="6"/>
<proteinExistence type="inferred from homology"/>
<dbReference type="PANTHER" id="PTHR12922">
    <property type="entry name" value="UBIQUINONE BIOSYNTHESIS PROTEIN"/>
    <property type="match status" value="1"/>
</dbReference>
<keyword evidence="5 6" id="KW-0456">Lyase</keyword>
<dbReference type="GO" id="GO:0008270">
    <property type="term" value="F:zinc ion binding"/>
    <property type="evidence" value="ECO:0007669"/>
    <property type="project" value="UniProtKB-UniRule"/>
</dbReference>
<organism evidence="7 8">
    <name type="scientific">Magallana gigas</name>
    <name type="common">Pacific oyster</name>
    <name type="synonym">Crassostrea gigas</name>
    <dbReference type="NCBI Taxonomy" id="29159"/>
    <lineage>
        <taxon>Eukaryota</taxon>
        <taxon>Metazoa</taxon>
        <taxon>Spiralia</taxon>
        <taxon>Lophotrochozoa</taxon>
        <taxon>Mollusca</taxon>
        <taxon>Bivalvia</taxon>
        <taxon>Autobranchia</taxon>
        <taxon>Pteriomorphia</taxon>
        <taxon>Ostreida</taxon>
        <taxon>Ostreoidea</taxon>
        <taxon>Ostreidae</taxon>
        <taxon>Magallana</taxon>
    </lineage>
</organism>
<dbReference type="OMA" id="YYERHFH"/>
<dbReference type="Proteomes" id="UP000005408">
    <property type="component" value="Unassembled WGS sequence"/>
</dbReference>
<evidence type="ECO:0000256" key="5">
    <source>
        <dbReference type="ARBA" id="ARBA00023239"/>
    </source>
</evidence>
<feature type="binding site" evidence="6">
    <location>
        <position position="187"/>
    </location>
    <ligand>
        <name>Zn(2+)</name>
        <dbReference type="ChEBI" id="CHEBI:29105"/>
    </ligand>
</feature>
<comment type="subcellular location">
    <subcellularLocation>
        <location evidence="6">Mitochondrion inner membrane</location>
        <topology evidence="6">Peripheral membrane protein</topology>
        <orientation evidence="6">Matrix side</orientation>
    </subcellularLocation>
</comment>
<keyword evidence="6" id="KW-0862">Zinc</keyword>
<evidence type="ECO:0000256" key="2">
    <source>
        <dbReference type="ARBA" id="ARBA00022792"/>
    </source>
</evidence>
<dbReference type="HAMAP" id="MF_03111">
    <property type="entry name" value="Coq4"/>
    <property type="match status" value="1"/>
</dbReference>